<dbReference type="Gene3D" id="3.40.50.1820">
    <property type="entry name" value="alpha/beta hydrolase"/>
    <property type="match status" value="1"/>
</dbReference>
<feature type="domain" description="Xaa-Pro dipeptidyl-peptidase C-terminal" evidence="2">
    <location>
        <begin position="319"/>
        <end position="568"/>
    </location>
</feature>
<gene>
    <name evidence="3" type="ORF">KCG34_06375</name>
</gene>
<organism evidence="3 4">
    <name type="scientific">Phenylobacterium montanum</name>
    <dbReference type="NCBI Taxonomy" id="2823693"/>
    <lineage>
        <taxon>Bacteria</taxon>
        <taxon>Pseudomonadati</taxon>
        <taxon>Pseudomonadota</taxon>
        <taxon>Alphaproteobacteria</taxon>
        <taxon>Caulobacterales</taxon>
        <taxon>Caulobacteraceae</taxon>
        <taxon>Phenylobacterium</taxon>
    </lineage>
</organism>
<dbReference type="SMART" id="SM00939">
    <property type="entry name" value="PepX_C"/>
    <property type="match status" value="1"/>
</dbReference>
<dbReference type="SUPFAM" id="SSF53474">
    <property type="entry name" value="alpha/beta-Hydrolases"/>
    <property type="match status" value="1"/>
</dbReference>
<dbReference type="AlphaFoldDB" id="A0A975G1Q7"/>
<evidence type="ECO:0000256" key="1">
    <source>
        <dbReference type="ARBA" id="ARBA00022801"/>
    </source>
</evidence>
<dbReference type="InterPro" id="IPR005674">
    <property type="entry name" value="CocE/Ser_esterase"/>
</dbReference>
<dbReference type="Gene3D" id="1.10.3020.10">
    <property type="entry name" value="alpha-amino acid ester hydrolase ( Helical cap domain)"/>
    <property type="match status" value="1"/>
</dbReference>
<reference evidence="3" key="1">
    <citation type="submission" date="2021-04" db="EMBL/GenBank/DDBJ databases">
        <title>The complete genome sequence of Caulobacter sp. S6.</title>
        <authorList>
            <person name="Tang Y."/>
            <person name="Ouyang W."/>
            <person name="Liu Q."/>
            <person name="Huang B."/>
            <person name="Guo Z."/>
            <person name="Lei P."/>
        </authorList>
    </citation>
    <scope>NUCLEOTIDE SEQUENCE</scope>
    <source>
        <strain evidence="3">S6</strain>
    </source>
</reference>
<dbReference type="GO" id="GO:0008239">
    <property type="term" value="F:dipeptidyl-peptidase activity"/>
    <property type="evidence" value="ECO:0007669"/>
    <property type="project" value="InterPro"/>
</dbReference>
<dbReference type="NCBIfam" id="TIGR00976">
    <property type="entry name" value="CocE_NonD"/>
    <property type="match status" value="1"/>
</dbReference>
<accession>A0A975G1Q7</accession>
<name>A0A975G1Q7_9CAUL</name>
<dbReference type="EMBL" id="CP073078">
    <property type="protein sequence ID" value="QUD89503.1"/>
    <property type="molecule type" value="Genomic_DNA"/>
</dbReference>
<dbReference type="Gene3D" id="2.60.120.260">
    <property type="entry name" value="Galactose-binding domain-like"/>
    <property type="match status" value="1"/>
</dbReference>
<keyword evidence="4" id="KW-1185">Reference proteome</keyword>
<dbReference type="SUPFAM" id="SSF49785">
    <property type="entry name" value="Galactose-binding domain-like"/>
    <property type="match status" value="1"/>
</dbReference>
<evidence type="ECO:0000259" key="2">
    <source>
        <dbReference type="SMART" id="SM00939"/>
    </source>
</evidence>
<dbReference type="InterPro" id="IPR000383">
    <property type="entry name" value="Xaa-Pro-like_dom"/>
</dbReference>
<dbReference type="InterPro" id="IPR013736">
    <property type="entry name" value="Xaa-Pro_dipept_C"/>
</dbReference>
<dbReference type="Pfam" id="PF08530">
    <property type="entry name" value="PepX_C"/>
    <property type="match status" value="1"/>
</dbReference>
<dbReference type="PANTHER" id="PTHR43056:SF10">
    <property type="entry name" value="COCE_NOND FAMILY, PUTATIVE (AFU_ORTHOLOGUE AFUA_7G00600)-RELATED"/>
    <property type="match status" value="1"/>
</dbReference>
<sequence length="691" mass="76032">MPTRRRSVLAGLAAQPLLAGWSAARSEPGRRPEAGPHGVKALEPVWIPLKSGLRLSARLWLPRGGPDERFPVVLEYIPYRTRDSYRLIDDHWGPQLAAGGVGFARVDIRGSGDSDGLLHDEYLASEQQDGVEIIAWLAAQPWCNGNVGMRGLSWGGFSTLQVAALAPPALKAIMPMCATDMRFWNDAHYVGGAPGLTNLKWAAGFEMVMSGPPDPAVVGDRWESMWRSRLEATPSIAARWLSHQSNDAYWRHGSVGLDPGAIRCPVYLVDGWADSYAESAERLLRAISTPKKALFGPWGHIYPDLARPGPGLDWAYEELRWWRRWLADEENGVMDGPVFRFFMPYATPAETGMKDLPGRWASESSWPSPNIAPRTFYLAPGRLQSSPPPASRLQYVADKVVGLTKPEWIPYAQAELPRDQRPDDARSLVFDSEPLGEALEIVGVPSLRLTVASDRPVAKIAARLCEVAPDGASWLVTTGLLDLTFRGGVASEAQPLVPGEACEVEIPLTVIAHRFKPGSVIRLSLSEGLWPLVWPSPETVTLDVRLSAAALTLPVRPIPAAEAPFPIPVTHDGFSRGEPALDITQEADGWVRMRGAWPNHPFVVPGIGTQLSGSGPDMQLEIRAGEPNSSKWTITQSSRFRRGDWDCEMRCAIEMRSSATHYVIQERLSAEKNGQPFFSRERTDRIERKGA</sequence>
<protein>
    <submittedName>
        <fullName evidence="3">CocE/NonD family hydrolase</fullName>
    </submittedName>
</protein>
<dbReference type="Proteomes" id="UP000676409">
    <property type="component" value="Chromosome"/>
</dbReference>
<proteinExistence type="predicted"/>
<keyword evidence="1 3" id="KW-0378">Hydrolase</keyword>
<dbReference type="Pfam" id="PF02129">
    <property type="entry name" value="Peptidase_S15"/>
    <property type="match status" value="1"/>
</dbReference>
<evidence type="ECO:0000313" key="3">
    <source>
        <dbReference type="EMBL" id="QUD89503.1"/>
    </source>
</evidence>
<dbReference type="InterPro" id="IPR008979">
    <property type="entry name" value="Galactose-bd-like_sf"/>
</dbReference>
<dbReference type="KEGG" id="caul:KCG34_06375"/>
<evidence type="ECO:0000313" key="4">
    <source>
        <dbReference type="Proteomes" id="UP000676409"/>
    </source>
</evidence>
<dbReference type="RefSeq" id="WP_211939555.1">
    <property type="nucleotide sequence ID" value="NZ_CP073078.1"/>
</dbReference>
<dbReference type="InterPro" id="IPR029058">
    <property type="entry name" value="AB_hydrolase_fold"/>
</dbReference>
<dbReference type="PANTHER" id="PTHR43056">
    <property type="entry name" value="PEPTIDASE S9 PROLYL OLIGOPEPTIDASE"/>
    <property type="match status" value="1"/>
</dbReference>
<dbReference type="InterPro" id="IPR050585">
    <property type="entry name" value="Xaa-Pro_dipeptidyl-ppase/CocE"/>
</dbReference>